<name>A0A2W4UBW3_9CYAN</name>
<protein>
    <recommendedName>
        <fullName evidence="2">DUF2281 domain-containing protein</fullName>
    </recommendedName>
</protein>
<organism evidence="3 4">
    <name type="scientific">Leptolyngbya foveolarum</name>
    <dbReference type="NCBI Taxonomy" id="47253"/>
    <lineage>
        <taxon>Bacteria</taxon>
        <taxon>Bacillati</taxon>
        <taxon>Cyanobacteriota</taxon>
        <taxon>Cyanophyceae</taxon>
        <taxon>Leptolyngbyales</taxon>
        <taxon>Leptolyngbyaceae</taxon>
        <taxon>Leptolyngbya group</taxon>
        <taxon>Leptolyngbya</taxon>
    </lineage>
</organism>
<reference evidence="4" key="1">
    <citation type="submission" date="2018-04" db="EMBL/GenBank/DDBJ databases">
        <authorList>
            <person name="Cornet L."/>
        </authorList>
    </citation>
    <scope>NUCLEOTIDE SEQUENCE [LARGE SCALE GENOMIC DNA]</scope>
</reference>
<dbReference type="InterPro" id="IPR018739">
    <property type="entry name" value="DUF2281"/>
</dbReference>
<feature type="domain" description="DUF2281" evidence="2">
    <location>
        <begin position="9"/>
        <end position="40"/>
    </location>
</feature>
<accession>A0A2W4UBW3</accession>
<evidence type="ECO:0000256" key="1">
    <source>
        <dbReference type="SAM" id="MobiDB-lite"/>
    </source>
</evidence>
<dbReference type="Pfam" id="PF10047">
    <property type="entry name" value="DUF2281"/>
    <property type="match status" value="1"/>
</dbReference>
<dbReference type="AlphaFoldDB" id="A0A2W4UBW3"/>
<dbReference type="Proteomes" id="UP000249354">
    <property type="component" value="Unassembled WGS sequence"/>
</dbReference>
<dbReference type="EMBL" id="QBMC01000055">
    <property type="protein sequence ID" value="PZO18373.1"/>
    <property type="molecule type" value="Genomic_DNA"/>
</dbReference>
<evidence type="ECO:0000313" key="4">
    <source>
        <dbReference type="Proteomes" id="UP000249354"/>
    </source>
</evidence>
<gene>
    <name evidence="3" type="ORF">DCF25_09775</name>
</gene>
<proteinExistence type="predicted"/>
<reference evidence="3 4" key="2">
    <citation type="submission" date="2018-06" db="EMBL/GenBank/DDBJ databases">
        <title>Metagenomic assembly of (sub)arctic Cyanobacteria and their associated microbiome from non-axenic cultures.</title>
        <authorList>
            <person name="Baurain D."/>
        </authorList>
    </citation>
    <scope>NUCLEOTIDE SEQUENCE [LARGE SCALE GENOMIC DNA]</scope>
    <source>
        <strain evidence="3">ULC129bin1</strain>
    </source>
</reference>
<evidence type="ECO:0000313" key="3">
    <source>
        <dbReference type="EMBL" id="PZO18373.1"/>
    </source>
</evidence>
<comment type="caution">
    <text evidence="3">The sequence shown here is derived from an EMBL/GenBank/DDBJ whole genome shotgun (WGS) entry which is preliminary data.</text>
</comment>
<evidence type="ECO:0000259" key="2">
    <source>
        <dbReference type="Pfam" id="PF10047"/>
    </source>
</evidence>
<sequence>MSPLSQQVMQGIEGLPEAEQRQVLDFVEFLKVKRQQTETRSSGEEPKSFAEVARASIGSVKGPGDLATNPAYMEGYGQ</sequence>
<feature type="region of interest" description="Disordered" evidence="1">
    <location>
        <begin position="59"/>
        <end position="78"/>
    </location>
</feature>